<name>A0A9P5VNJ0_9FUNG</name>
<evidence type="ECO:0008006" key="3">
    <source>
        <dbReference type="Google" id="ProtNLM"/>
    </source>
</evidence>
<dbReference type="EMBL" id="JAAAUY010000192">
    <property type="protein sequence ID" value="KAF9333619.1"/>
    <property type="molecule type" value="Genomic_DNA"/>
</dbReference>
<dbReference type="Proteomes" id="UP000696485">
    <property type="component" value="Unassembled WGS sequence"/>
</dbReference>
<dbReference type="AlphaFoldDB" id="A0A9P5VNJ0"/>
<evidence type="ECO:0000313" key="1">
    <source>
        <dbReference type="EMBL" id="KAF9333619.1"/>
    </source>
</evidence>
<gene>
    <name evidence="1" type="ORF">BG006_003391</name>
</gene>
<comment type="caution">
    <text evidence="1">The sequence shown here is derived from an EMBL/GenBank/DDBJ whole genome shotgun (WGS) entry which is preliminary data.</text>
</comment>
<organism evidence="1 2">
    <name type="scientific">Podila minutissima</name>
    <dbReference type="NCBI Taxonomy" id="64525"/>
    <lineage>
        <taxon>Eukaryota</taxon>
        <taxon>Fungi</taxon>
        <taxon>Fungi incertae sedis</taxon>
        <taxon>Mucoromycota</taxon>
        <taxon>Mortierellomycotina</taxon>
        <taxon>Mortierellomycetes</taxon>
        <taxon>Mortierellales</taxon>
        <taxon>Mortierellaceae</taxon>
        <taxon>Podila</taxon>
    </lineage>
</organism>
<accession>A0A9P5VNJ0</accession>
<protein>
    <recommendedName>
        <fullName evidence="3">F-box domain-containing protein</fullName>
    </recommendedName>
</protein>
<reference evidence="1" key="1">
    <citation type="journal article" date="2020" name="Fungal Divers.">
        <title>Resolving the Mortierellaceae phylogeny through synthesis of multi-gene phylogenetics and phylogenomics.</title>
        <authorList>
            <person name="Vandepol N."/>
            <person name="Liber J."/>
            <person name="Desiro A."/>
            <person name="Na H."/>
            <person name="Kennedy M."/>
            <person name="Barry K."/>
            <person name="Grigoriev I.V."/>
            <person name="Miller A.N."/>
            <person name="O'Donnell K."/>
            <person name="Stajich J.E."/>
            <person name="Bonito G."/>
        </authorList>
    </citation>
    <scope>NUCLEOTIDE SEQUENCE</scope>
    <source>
        <strain evidence="1">NVP1</strain>
    </source>
</reference>
<evidence type="ECO:0000313" key="2">
    <source>
        <dbReference type="Proteomes" id="UP000696485"/>
    </source>
</evidence>
<sequence length="355" mass="40838">MPSLITIFDNTLIVDYVCLSFSLHDIQTCRRVCRQWASIFKPNLHIKLPSATPLSKDRLATPSEHKPWIRSLTIVAQHVYALRLLDLTTLQELILHDENFGKSYRGDHPVYDLDTRGFTQCLLRVCHSTSIRELRLDTKRRVGFRTRFRPCPYYTHQDFYNQGYGRSAEDKALLQKLEGPLEQLEGRRPFKFTTLSLAVTRASADILLLLRNCPWLQNVRIDLADTAISVQIPGVIAEHCPRVRGLDLRIACEAMDCGSEMRRFWQLRRVYIPFLLHEQVEQVIGVLAQSSLESLEVLSMVKEAVSPEVVVSILETFKSMKEIDFGMVKIYVHESLKGHIQSEEDLESEDAIVQE</sequence>
<proteinExistence type="predicted"/>
<keyword evidence="2" id="KW-1185">Reference proteome</keyword>